<dbReference type="Proteomes" id="UP000317209">
    <property type="component" value="Unassembled WGS sequence"/>
</dbReference>
<feature type="compositionally biased region" description="Basic and acidic residues" evidence="1">
    <location>
        <begin position="13"/>
        <end position="28"/>
    </location>
</feature>
<protein>
    <submittedName>
        <fullName evidence="2">Uncharacterized protein</fullName>
    </submittedName>
</protein>
<sequence length="145" mass="15502">MTDPTTPAPQHVDPQRLADHDHEADARTDTPATPSSGEVAEGARVSEFATHGDPTLTRDNTDPALKRPGVQWVRPTDLAARAGGVVLDRGAELNTRLRDAVLDGVREGRAQLQERLARRQESLDPDVSSPTSALGRGVGRTGVSR</sequence>
<proteinExistence type="predicted"/>
<dbReference type="AlphaFoldDB" id="A0A543BL01"/>
<evidence type="ECO:0000313" key="2">
    <source>
        <dbReference type="EMBL" id="TQL85496.1"/>
    </source>
</evidence>
<dbReference type="RefSeq" id="WP_141871439.1">
    <property type="nucleotide sequence ID" value="NZ_VFOX01000001.1"/>
</dbReference>
<evidence type="ECO:0000256" key="1">
    <source>
        <dbReference type="SAM" id="MobiDB-lite"/>
    </source>
</evidence>
<dbReference type="EMBL" id="VFOX01000001">
    <property type="protein sequence ID" value="TQL85496.1"/>
    <property type="molecule type" value="Genomic_DNA"/>
</dbReference>
<evidence type="ECO:0000313" key="3">
    <source>
        <dbReference type="Proteomes" id="UP000317209"/>
    </source>
</evidence>
<feature type="region of interest" description="Disordered" evidence="1">
    <location>
        <begin position="116"/>
        <end position="145"/>
    </location>
</feature>
<keyword evidence="3" id="KW-1185">Reference proteome</keyword>
<feature type="region of interest" description="Disordered" evidence="1">
    <location>
        <begin position="1"/>
        <end position="70"/>
    </location>
</feature>
<accession>A0A543BL01</accession>
<reference evidence="2 3" key="1">
    <citation type="submission" date="2019-06" db="EMBL/GenBank/DDBJ databases">
        <title>Sequencing the genomes of 1000 actinobacteria strains.</title>
        <authorList>
            <person name="Klenk H.-P."/>
        </authorList>
    </citation>
    <scope>NUCLEOTIDE SEQUENCE [LARGE SCALE GENOMIC DNA]</scope>
    <source>
        <strain evidence="2 3">DSM 20169</strain>
    </source>
</reference>
<feature type="compositionally biased region" description="Gly residues" evidence="1">
    <location>
        <begin position="136"/>
        <end position="145"/>
    </location>
</feature>
<name>A0A543BL01_9MICO</name>
<organism evidence="2 3">
    <name type="scientific">Microbacterium saperdae</name>
    <dbReference type="NCBI Taxonomy" id="69368"/>
    <lineage>
        <taxon>Bacteria</taxon>
        <taxon>Bacillati</taxon>
        <taxon>Actinomycetota</taxon>
        <taxon>Actinomycetes</taxon>
        <taxon>Micrococcales</taxon>
        <taxon>Microbacteriaceae</taxon>
        <taxon>Microbacterium</taxon>
    </lineage>
</organism>
<comment type="caution">
    <text evidence="2">The sequence shown here is derived from an EMBL/GenBank/DDBJ whole genome shotgun (WGS) entry which is preliminary data.</text>
</comment>
<gene>
    <name evidence="2" type="ORF">FB560_1112</name>
</gene>
<dbReference type="OrthoDB" id="3732531at2"/>